<sequence length="70" mass="7801">MLSTKARTTADSVYAKIKEIVNSGVYNAEDVLYPIMVLLGTGWEETKCEAKYTTEEAKLRAQCSAHRNSD</sequence>
<evidence type="ECO:0000313" key="2">
    <source>
        <dbReference type="Proteomes" id="UP000567179"/>
    </source>
</evidence>
<name>A0A8H5EW04_9AGAR</name>
<comment type="caution">
    <text evidence="1">The sequence shown here is derived from an EMBL/GenBank/DDBJ whole genome shotgun (WGS) entry which is preliminary data.</text>
</comment>
<reference evidence="1 2" key="1">
    <citation type="journal article" date="2020" name="ISME J.">
        <title>Uncovering the hidden diversity of litter-decomposition mechanisms in mushroom-forming fungi.</title>
        <authorList>
            <person name="Floudas D."/>
            <person name="Bentzer J."/>
            <person name="Ahren D."/>
            <person name="Johansson T."/>
            <person name="Persson P."/>
            <person name="Tunlid A."/>
        </authorList>
    </citation>
    <scope>NUCLEOTIDE SEQUENCE [LARGE SCALE GENOMIC DNA]</scope>
    <source>
        <strain evidence="1 2">CBS 101986</strain>
    </source>
</reference>
<keyword evidence="2" id="KW-1185">Reference proteome</keyword>
<accession>A0A8H5EW04</accession>
<gene>
    <name evidence="1" type="ORF">D9619_011790</name>
</gene>
<evidence type="ECO:0000313" key="1">
    <source>
        <dbReference type="EMBL" id="KAF5314381.1"/>
    </source>
</evidence>
<dbReference type="Proteomes" id="UP000567179">
    <property type="component" value="Unassembled WGS sequence"/>
</dbReference>
<protein>
    <submittedName>
        <fullName evidence="1">Uncharacterized protein</fullName>
    </submittedName>
</protein>
<organism evidence="1 2">
    <name type="scientific">Psilocybe cf. subviscida</name>
    <dbReference type="NCBI Taxonomy" id="2480587"/>
    <lineage>
        <taxon>Eukaryota</taxon>
        <taxon>Fungi</taxon>
        <taxon>Dikarya</taxon>
        <taxon>Basidiomycota</taxon>
        <taxon>Agaricomycotina</taxon>
        <taxon>Agaricomycetes</taxon>
        <taxon>Agaricomycetidae</taxon>
        <taxon>Agaricales</taxon>
        <taxon>Agaricineae</taxon>
        <taxon>Strophariaceae</taxon>
        <taxon>Psilocybe</taxon>
    </lineage>
</organism>
<proteinExistence type="predicted"/>
<dbReference type="AlphaFoldDB" id="A0A8H5EW04"/>
<dbReference type="EMBL" id="JAACJJ010000044">
    <property type="protein sequence ID" value="KAF5314381.1"/>
    <property type="molecule type" value="Genomic_DNA"/>
</dbReference>